<dbReference type="GO" id="GO:0032259">
    <property type="term" value="P:methylation"/>
    <property type="evidence" value="ECO:0007669"/>
    <property type="project" value="UniProtKB-KW"/>
</dbReference>
<reference evidence="6" key="1">
    <citation type="submission" date="2021-01" db="EMBL/GenBank/DDBJ databases">
        <title>Whole genome shotgun sequence of Sinosporangium siamense NBRC 109515.</title>
        <authorList>
            <person name="Komaki H."/>
            <person name="Tamura T."/>
        </authorList>
    </citation>
    <scope>NUCLEOTIDE SEQUENCE</scope>
    <source>
        <strain evidence="6">NBRC 109515</strain>
    </source>
</reference>
<evidence type="ECO:0000256" key="2">
    <source>
        <dbReference type="ARBA" id="ARBA00022679"/>
    </source>
</evidence>
<proteinExistence type="predicted"/>
<keyword evidence="7" id="KW-1185">Reference proteome</keyword>
<dbReference type="PANTHER" id="PTHR43191">
    <property type="entry name" value="RRNA METHYLTRANSFERASE 3"/>
    <property type="match status" value="1"/>
</dbReference>
<evidence type="ECO:0000313" key="6">
    <source>
        <dbReference type="EMBL" id="GII94409.1"/>
    </source>
</evidence>
<dbReference type="GO" id="GO:0003723">
    <property type="term" value="F:RNA binding"/>
    <property type="evidence" value="ECO:0007669"/>
    <property type="project" value="InterPro"/>
</dbReference>
<dbReference type="InterPro" id="IPR029028">
    <property type="entry name" value="Alpha/beta_knot_MTases"/>
</dbReference>
<dbReference type="InterPro" id="IPR051259">
    <property type="entry name" value="rRNA_Methyltransferase"/>
</dbReference>
<gene>
    <name evidence="6" type="ORF">Ssi02_46400</name>
</gene>
<dbReference type="InterPro" id="IPR001537">
    <property type="entry name" value="SpoU_MeTrfase"/>
</dbReference>
<evidence type="ECO:0000259" key="4">
    <source>
        <dbReference type="Pfam" id="PF00588"/>
    </source>
</evidence>
<keyword evidence="1 6" id="KW-0489">Methyltransferase</keyword>
<accession>A0A919RL50</accession>
<dbReference type="InterPro" id="IPR029026">
    <property type="entry name" value="tRNA_m1G_MTases_N"/>
</dbReference>
<dbReference type="AlphaFoldDB" id="A0A919RL50"/>
<protein>
    <submittedName>
        <fullName evidence="6">rRNA methyltransferase</fullName>
    </submittedName>
</protein>
<organism evidence="6 7">
    <name type="scientific">Sinosporangium siamense</name>
    <dbReference type="NCBI Taxonomy" id="1367973"/>
    <lineage>
        <taxon>Bacteria</taxon>
        <taxon>Bacillati</taxon>
        <taxon>Actinomycetota</taxon>
        <taxon>Actinomycetes</taxon>
        <taxon>Streptosporangiales</taxon>
        <taxon>Streptosporangiaceae</taxon>
        <taxon>Sinosporangium</taxon>
    </lineage>
</organism>
<dbReference type="InterPro" id="IPR029064">
    <property type="entry name" value="Ribosomal_eL30-like_sf"/>
</dbReference>
<evidence type="ECO:0000256" key="3">
    <source>
        <dbReference type="SAM" id="MobiDB-lite"/>
    </source>
</evidence>
<name>A0A919RL50_9ACTN</name>
<evidence type="ECO:0000256" key="1">
    <source>
        <dbReference type="ARBA" id="ARBA00022603"/>
    </source>
</evidence>
<dbReference type="EMBL" id="BOOW01000029">
    <property type="protein sequence ID" value="GII94409.1"/>
    <property type="molecule type" value="Genomic_DNA"/>
</dbReference>
<evidence type="ECO:0000259" key="5">
    <source>
        <dbReference type="Pfam" id="PF22655"/>
    </source>
</evidence>
<dbReference type="Gene3D" id="3.30.1330.30">
    <property type="match status" value="1"/>
</dbReference>
<dbReference type="GO" id="GO:0008173">
    <property type="term" value="F:RNA methyltransferase activity"/>
    <property type="evidence" value="ECO:0007669"/>
    <property type="project" value="InterPro"/>
</dbReference>
<feature type="region of interest" description="Disordered" evidence="3">
    <location>
        <begin position="1"/>
        <end position="31"/>
    </location>
</feature>
<feature type="compositionally biased region" description="Basic residues" evidence="3">
    <location>
        <begin position="1"/>
        <end position="11"/>
    </location>
</feature>
<dbReference type="PANTHER" id="PTHR43191:SF2">
    <property type="entry name" value="RRNA METHYLTRANSFERASE 3, MITOCHONDRIAL"/>
    <property type="match status" value="1"/>
</dbReference>
<evidence type="ECO:0000313" key="7">
    <source>
        <dbReference type="Proteomes" id="UP000606172"/>
    </source>
</evidence>
<comment type="caution">
    <text evidence="6">The sequence shown here is derived from an EMBL/GenBank/DDBJ whole genome shotgun (WGS) entry which is preliminary data.</text>
</comment>
<dbReference type="Proteomes" id="UP000606172">
    <property type="component" value="Unassembled WGS sequence"/>
</dbReference>
<dbReference type="RefSeq" id="WP_204028869.1">
    <property type="nucleotide sequence ID" value="NZ_BOOW01000029.1"/>
</dbReference>
<dbReference type="Pfam" id="PF22655">
    <property type="entry name" value="SpoU_sub_bind_like"/>
    <property type="match status" value="1"/>
</dbReference>
<feature type="domain" description="SpoU L30e-like N-terminal" evidence="5">
    <location>
        <begin position="37"/>
        <end position="126"/>
    </location>
</feature>
<sequence length="308" mass="32638">MTLRKHARPARPPKPSTPRRAEQGGGLGRDPLVTRRNARFQQWQALLENRTKRLRAGEFLVQGVRPIELAIELDWPVRTLLYDADRRLSAWAADTLERVAAPRVALAGELMAELGGKSEEAPELLAVVEMPADDLSRIPVGPSFLGVVFDRPTGPGNIGTLVRSVDAFGGHGVIVTGHAADPYDPKSVRASTGSLFAVPVVRVPSHREVLAWVAEVRAGGVPLAVVGTDEHGAVDVAGHPLTGPTLLLVGNETAGLSAGWREACDTTVRIPITGSASSLNAANAATVVLYEAVRQRAAAPRFPREGGG</sequence>
<dbReference type="SUPFAM" id="SSF55315">
    <property type="entry name" value="L30e-like"/>
    <property type="match status" value="1"/>
</dbReference>
<dbReference type="Gene3D" id="3.40.1280.10">
    <property type="match status" value="1"/>
</dbReference>
<feature type="domain" description="tRNA/rRNA methyltransferase SpoU type" evidence="4">
    <location>
        <begin position="147"/>
        <end position="290"/>
    </location>
</feature>
<dbReference type="GO" id="GO:0006396">
    <property type="term" value="P:RNA processing"/>
    <property type="evidence" value="ECO:0007669"/>
    <property type="project" value="InterPro"/>
</dbReference>
<dbReference type="Pfam" id="PF00588">
    <property type="entry name" value="SpoU_methylase"/>
    <property type="match status" value="1"/>
</dbReference>
<dbReference type="SUPFAM" id="SSF75217">
    <property type="entry name" value="alpha/beta knot"/>
    <property type="match status" value="1"/>
</dbReference>
<keyword evidence="2" id="KW-0808">Transferase</keyword>
<dbReference type="InterPro" id="IPR054578">
    <property type="entry name" value="SpoU_sub_bind-like_N"/>
</dbReference>